<evidence type="ECO:0000259" key="9">
    <source>
        <dbReference type="PROSITE" id="PS50104"/>
    </source>
</evidence>
<keyword evidence="8" id="KW-0732">Signal</keyword>
<evidence type="ECO:0000313" key="11">
    <source>
        <dbReference type="Ensembl" id="ENSENLP00000033738.1"/>
    </source>
</evidence>
<dbReference type="PRINTS" id="PR01537">
    <property type="entry name" value="INTRLKN1R1F"/>
</dbReference>
<dbReference type="Ensembl" id="ENSENLT00000034672.1">
    <property type="protein sequence ID" value="ENSENLP00000033738.1"/>
    <property type="gene ID" value="ENSENLG00000014816.1"/>
</dbReference>
<name>A0A665VQ49_ECHNA</name>
<feature type="domain" description="Ig-like" evidence="10">
    <location>
        <begin position="227"/>
        <end position="305"/>
    </location>
</feature>
<evidence type="ECO:0000256" key="5">
    <source>
        <dbReference type="ARBA" id="ARBA00023180"/>
    </source>
</evidence>
<dbReference type="InterPro" id="IPR036179">
    <property type="entry name" value="Ig-like_dom_sf"/>
</dbReference>
<dbReference type="SMART" id="SM00409">
    <property type="entry name" value="IG"/>
    <property type="match status" value="3"/>
</dbReference>
<dbReference type="Gene3D" id="3.40.50.10140">
    <property type="entry name" value="Toll/interleukin-1 receptor homology (TIR) domain"/>
    <property type="match status" value="1"/>
</dbReference>
<comment type="similarity">
    <text evidence="1">Belongs to the interleukin-1 receptor family.</text>
</comment>
<dbReference type="PANTHER" id="PTHR11890">
    <property type="entry name" value="INTERLEUKIN-1 RECEPTOR FAMILY MEMBER"/>
    <property type="match status" value="1"/>
</dbReference>
<dbReference type="FunFam" id="3.40.50.10140:FF:000009">
    <property type="entry name" value="X-linked interleukin-1 receptor accessory protein-like 1"/>
    <property type="match status" value="1"/>
</dbReference>
<dbReference type="Proteomes" id="UP000472264">
    <property type="component" value="Chromosome 21"/>
</dbReference>
<dbReference type="InParanoid" id="A0A665VQ49"/>
<reference evidence="11" key="1">
    <citation type="submission" date="2021-04" db="EMBL/GenBank/DDBJ databases">
        <authorList>
            <consortium name="Wellcome Sanger Institute Data Sharing"/>
        </authorList>
    </citation>
    <scope>NUCLEOTIDE SEQUENCE [LARGE SCALE GENOMIC DNA]</scope>
</reference>
<dbReference type="PANTHER" id="PTHR11890:SF26">
    <property type="entry name" value="INTERLEUKIN-1 RECEPTOR TYPE 1"/>
    <property type="match status" value="1"/>
</dbReference>
<evidence type="ECO:0000256" key="8">
    <source>
        <dbReference type="SAM" id="SignalP"/>
    </source>
</evidence>
<dbReference type="PROSITE" id="PS50835">
    <property type="entry name" value="IG_LIKE"/>
    <property type="match status" value="1"/>
</dbReference>
<organism evidence="11 12">
    <name type="scientific">Echeneis naucrates</name>
    <name type="common">Live sharksucker</name>
    <dbReference type="NCBI Taxonomy" id="173247"/>
    <lineage>
        <taxon>Eukaryota</taxon>
        <taxon>Metazoa</taxon>
        <taxon>Chordata</taxon>
        <taxon>Craniata</taxon>
        <taxon>Vertebrata</taxon>
        <taxon>Euteleostomi</taxon>
        <taxon>Actinopterygii</taxon>
        <taxon>Neopterygii</taxon>
        <taxon>Teleostei</taxon>
        <taxon>Neoteleostei</taxon>
        <taxon>Acanthomorphata</taxon>
        <taxon>Carangaria</taxon>
        <taxon>Carangiformes</taxon>
        <taxon>Echeneidae</taxon>
        <taxon>Echeneis</taxon>
    </lineage>
</organism>
<evidence type="ECO:0000256" key="2">
    <source>
        <dbReference type="ARBA" id="ARBA00022801"/>
    </source>
</evidence>
<dbReference type="Gene3D" id="2.60.40.10">
    <property type="entry name" value="Immunoglobulins"/>
    <property type="match status" value="3"/>
</dbReference>
<keyword evidence="4" id="KW-1015">Disulfide bond</keyword>
<dbReference type="SMART" id="SM00255">
    <property type="entry name" value="TIR"/>
    <property type="match status" value="1"/>
</dbReference>
<dbReference type="InterPro" id="IPR007110">
    <property type="entry name" value="Ig-like_dom"/>
</dbReference>
<dbReference type="OrthoDB" id="6132459at2759"/>
<dbReference type="PROSITE" id="PS50104">
    <property type="entry name" value="TIR"/>
    <property type="match status" value="1"/>
</dbReference>
<evidence type="ECO:0000259" key="10">
    <source>
        <dbReference type="PROSITE" id="PS50835"/>
    </source>
</evidence>
<evidence type="ECO:0000313" key="12">
    <source>
        <dbReference type="Proteomes" id="UP000472264"/>
    </source>
</evidence>
<feature type="signal peptide" evidence="8">
    <location>
        <begin position="1"/>
        <end position="22"/>
    </location>
</feature>
<sequence length="557" mass="62904">MNASGFFCLVLVLVCTSECSETAEPECDVVDVFKHSFLAGEAFLVPYSVFPDDLDKNFIWYKNNSKVAYISSDKNASVHYDGGELIFLNLLLEDSGIYTARLLNSSSGVCQEFKTEIKVFNASERNNSDLFYGKISAADQYLKVSCPHPLTITCERFGGNFSWYKDFSPLPANNHVTFLVENASKKDNGVYTCVCTWMYNHKVYNSSASRKLEVVERQKDACDILSPSEPEQLAAEGSMIKLNCSVFCGTNADECEAKWYFQDEKDRYSQTTDLFTDSRTKNVISTATLTIDKVSAEDFSHPFTCEGNCYYAFKETVVALKRKASVKAMVIRTVCVLLFFVLAVVLIKFFIIDIVLFFRAYLPVHLNYKDPRLYDAYVVYQTQNMDKETEIMLSHFVTEALPSVLEKKCGYRLFIHGRDDIPGEDRLEMVEYTIKESKILMVILTPGSGSKSETADRCPTSTDSDSSVVGGFDWQVGLHQVLVQRDMKVILIQVGDTGPQGYTHLPPGLQHLIRKNAPLKWPNNSRGTAAWNSRFWKRVRYLMPATPAKKCPRSAVI</sequence>
<keyword evidence="6" id="KW-0393">Immunoglobulin domain</keyword>
<dbReference type="InterPro" id="IPR015621">
    <property type="entry name" value="IL-1_rcpt_fam"/>
</dbReference>
<keyword evidence="7" id="KW-0812">Transmembrane</keyword>
<keyword evidence="12" id="KW-1185">Reference proteome</keyword>
<dbReference type="GO" id="GO:0007165">
    <property type="term" value="P:signal transduction"/>
    <property type="evidence" value="ECO:0007669"/>
    <property type="project" value="InterPro"/>
</dbReference>
<evidence type="ECO:0000256" key="4">
    <source>
        <dbReference type="ARBA" id="ARBA00023157"/>
    </source>
</evidence>
<dbReference type="InterPro" id="IPR000157">
    <property type="entry name" value="TIR_dom"/>
</dbReference>
<dbReference type="Pfam" id="PF01582">
    <property type="entry name" value="TIR"/>
    <property type="match status" value="1"/>
</dbReference>
<feature type="transmembrane region" description="Helical" evidence="7">
    <location>
        <begin position="336"/>
        <end position="362"/>
    </location>
</feature>
<evidence type="ECO:0000256" key="3">
    <source>
        <dbReference type="ARBA" id="ARBA00023027"/>
    </source>
</evidence>
<dbReference type="SUPFAM" id="SSF48726">
    <property type="entry name" value="Immunoglobulin"/>
    <property type="match status" value="3"/>
</dbReference>
<dbReference type="InterPro" id="IPR035897">
    <property type="entry name" value="Toll_tir_struct_dom_sf"/>
</dbReference>
<keyword evidence="7" id="KW-1133">Transmembrane helix</keyword>
<evidence type="ECO:0000256" key="1">
    <source>
        <dbReference type="ARBA" id="ARBA00009752"/>
    </source>
</evidence>
<dbReference type="AlphaFoldDB" id="A0A665VQ49"/>
<reference evidence="11" key="3">
    <citation type="submission" date="2025-09" db="UniProtKB">
        <authorList>
            <consortium name="Ensembl"/>
        </authorList>
    </citation>
    <scope>IDENTIFICATION</scope>
</reference>
<keyword evidence="7" id="KW-0472">Membrane</keyword>
<dbReference type="OMA" id="FKCFGEG"/>
<protein>
    <submittedName>
        <fullName evidence="11">Interleukin-1 receptor type 1-like</fullName>
    </submittedName>
</protein>
<dbReference type="SUPFAM" id="SSF52200">
    <property type="entry name" value="Toll/Interleukin receptor TIR domain"/>
    <property type="match status" value="1"/>
</dbReference>
<keyword evidence="2" id="KW-0378">Hydrolase</keyword>
<dbReference type="GO" id="GO:0016787">
    <property type="term" value="F:hydrolase activity"/>
    <property type="evidence" value="ECO:0007669"/>
    <property type="project" value="UniProtKB-KW"/>
</dbReference>
<keyword evidence="5" id="KW-0325">Glycoprotein</keyword>
<accession>A0A665VQ49</accession>
<dbReference type="InterPro" id="IPR013783">
    <property type="entry name" value="Ig-like_fold"/>
</dbReference>
<evidence type="ECO:0000256" key="6">
    <source>
        <dbReference type="ARBA" id="ARBA00023319"/>
    </source>
</evidence>
<feature type="chain" id="PRO_5025452036" evidence="8">
    <location>
        <begin position="23"/>
        <end position="557"/>
    </location>
</feature>
<keyword evidence="3" id="KW-0520">NAD</keyword>
<reference evidence="11" key="2">
    <citation type="submission" date="2025-08" db="UniProtKB">
        <authorList>
            <consortium name="Ensembl"/>
        </authorList>
    </citation>
    <scope>IDENTIFICATION</scope>
</reference>
<gene>
    <name evidence="11" type="primary">il1rl1</name>
</gene>
<feature type="domain" description="TIR" evidence="9">
    <location>
        <begin position="372"/>
        <end position="543"/>
    </location>
</feature>
<evidence type="ECO:0000256" key="7">
    <source>
        <dbReference type="SAM" id="Phobius"/>
    </source>
</evidence>
<proteinExistence type="inferred from homology"/>
<dbReference type="InterPro" id="IPR003599">
    <property type="entry name" value="Ig_sub"/>
</dbReference>